<dbReference type="EMBL" id="CACVKT020003995">
    <property type="protein sequence ID" value="CAC5387296.1"/>
    <property type="molecule type" value="Genomic_DNA"/>
</dbReference>
<evidence type="ECO:0000256" key="7">
    <source>
        <dbReference type="ARBA" id="ARBA00023180"/>
    </source>
</evidence>
<keyword evidence="13" id="KW-1185">Reference proteome</keyword>
<dbReference type="InterPro" id="IPR013098">
    <property type="entry name" value="Ig_I-set"/>
</dbReference>
<dbReference type="SMART" id="SM00409">
    <property type="entry name" value="IG"/>
    <property type="match status" value="7"/>
</dbReference>
<gene>
    <name evidence="12" type="ORF">MCOR_22651</name>
</gene>
<proteinExistence type="predicted"/>
<dbReference type="InterPro" id="IPR036179">
    <property type="entry name" value="Ig-like_dom_sf"/>
</dbReference>
<evidence type="ECO:0000256" key="3">
    <source>
        <dbReference type="ARBA" id="ARBA00022729"/>
    </source>
</evidence>
<keyword evidence="6" id="KW-1015">Disulfide bond</keyword>
<dbReference type="FunFam" id="2.60.40.10:FF:000032">
    <property type="entry name" value="palladin isoform X1"/>
    <property type="match status" value="1"/>
</dbReference>
<feature type="domain" description="Ig-like" evidence="11">
    <location>
        <begin position="20"/>
        <end position="113"/>
    </location>
</feature>
<dbReference type="PANTHER" id="PTHR12231:SF253">
    <property type="entry name" value="DPR-INTERACTING PROTEIN ETA, ISOFORM B-RELATED"/>
    <property type="match status" value="1"/>
</dbReference>
<evidence type="ECO:0000256" key="1">
    <source>
        <dbReference type="ARBA" id="ARBA00004236"/>
    </source>
</evidence>
<dbReference type="InterPro" id="IPR013106">
    <property type="entry name" value="Ig_V-set"/>
</dbReference>
<keyword evidence="2" id="KW-1003">Cell membrane</keyword>
<feature type="compositionally biased region" description="Basic and acidic residues" evidence="9">
    <location>
        <begin position="776"/>
        <end position="791"/>
    </location>
</feature>
<dbReference type="Pfam" id="PF13927">
    <property type="entry name" value="Ig_3"/>
    <property type="match status" value="2"/>
</dbReference>
<dbReference type="SMART" id="SM00408">
    <property type="entry name" value="IGc2"/>
    <property type="match status" value="7"/>
</dbReference>
<feature type="chain" id="PRO_5027122244" evidence="10">
    <location>
        <begin position="19"/>
        <end position="817"/>
    </location>
</feature>
<dbReference type="InterPro" id="IPR051170">
    <property type="entry name" value="Neural/epithelial_adhesion"/>
</dbReference>
<dbReference type="AlphaFoldDB" id="A0A6J8BUV6"/>
<feature type="domain" description="Ig-like" evidence="11">
    <location>
        <begin position="607"/>
        <end position="697"/>
    </location>
</feature>
<dbReference type="PROSITE" id="PS50835">
    <property type="entry name" value="IG_LIKE"/>
    <property type="match status" value="7"/>
</dbReference>
<feature type="domain" description="Ig-like" evidence="11">
    <location>
        <begin position="120"/>
        <end position="205"/>
    </location>
</feature>
<evidence type="ECO:0000259" key="11">
    <source>
        <dbReference type="PROSITE" id="PS50835"/>
    </source>
</evidence>
<evidence type="ECO:0000256" key="5">
    <source>
        <dbReference type="ARBA" id="ARBA00023136"/>
    </source>
</evidence>
<reference evidence="12 13" key="1">
    <citation type="submission" date="2020-06" db="EMBL/GenBank/DDBJ databases">
        <authorList>
            <person name="Li R."/>
            <person name="Bekaert M."/>
        </authorList>
    </citation>
    <scope>NUCLEOTIDE SEQUENCE [LARGE SCALE GENOMIC DNA]</scope>
    <source>
        <strain evidence="13">wild</strain>
    </source>
</reference>
<evidence type="ECO:0000313" key="13">
    <source>
        <dbReference type="Proteomes" id="UP000507470"/>
    </source>
</evidence>
<dbReference type="OrthoDB" id="10012075at2759"/>
<evidence type="ECO:0000256" key="10">
    <source>
        <dbReference type="SAM" id="SignalP"/>
    </source>
</evidence>
<comment type="subcellular location">
    <subcellularLocation>
        <location evidence="1">Cell membrane</location>
    </subcellularLocation>
</comment>
<feature type="domain" description="Ig-like" evidence="11">
    <location>
        <begin position="316"/>
        <end position="409"/>
    </location>
</feature>
<organism evidence="12 13">
    <name type="scientific">Mytilus coruscus</name>
    <name type="common">Sea mussel</name>
    <dbReference type="NCBI Taxonomy" id="42192"/>
    <lineage>
        <taxon>Eukaryota</taxon>
        <taxon>Metazoa</taxon>
        <taxon>Spiralia</taxon>
        <taxon>Lophotrochozoa</taxon>
        <taxon>Mollusca</taxon>
        <taxon>Bivalvia</taxon>
        <taxon>Autobranchia</taxon>
        <taxon>Pteriomorphia</taxon>
        <taxon>Mytilida</taxon>
        <taxon>Mytiloidea</taxon>
        <taxon>Mytilidae</taxon>
        <taxon>Mytilinae</taxon>
        <taxon>Mytilus</taxon>
    </lineage>
</organism>
<dbReference type="Proteomes" id="UP000507470">
    <property type="component" value="Unassembled WGS sequence"/>
</dbReference>
<dbReference type="InterPro" id="IPR013783">
    <property type="entry name" value="Ig-like_fold"/>
</dbReference>
<dbReference type="GO" id="GO:0005886">
    <property type="term" value="C:plasma membrane"/>
    <property type="evidence" value="ECO:0007669"/>
    <property type="project" value="UniProtKB-SubCell"/>
</dbReference>
<name>A0A6J8BUV6_MYTCO</name>
<evidence type="ECO:0000256" key="8">
    <source>
        <dbReference type="ARBA" id="ARBA00023319"/>
    </source>
</evidence>
<dbReference type="InterPro" id="IPR003599">
    <property type="entry name" value="Ig_sub"/>
</dbReference>
<accession>A0A6J8BUV6</accession>
<dbReference type="InterPro" id="IPR007110">
    <property type="entry name" value="Ig-like_dom"/>
</dbReference>
<feature type="domain" description="Ig-like" evidence="11">
    <location>
        <begin position="508"/>
        <end position="599"/>
    </location>
</feature>
<protein>
    <submittedName>
        <fullName evidence="12">HMCN</fullName>
    </submittedName>
</protein>
<keyword evidence="4" id="KW-0677">Repeat</keyword>
<feature type="signal peptide" evidence="10">
    <location>
        <begin position="1"/>
        <end position="18"/>
    </location>
</feature>
<dbReference type="Gene3D" id="2.60.40.10">
    <property type="entry name" value="Immunoglobulins"/>
    <property type="match status" value="7"/>
</dbReference>
<feature type="domain" description="Ig-like" evidence="11">
    <location>
        <begin position="424"/>
        <end position="503"/>
    </location>
</feature>
<evidence type="ECO:0000256" key="6">
    <source>
        <dbReference type="ARBA" id="ARBA00023157"/>
    </source>
</evidence>
<dbReference type="InterPro" id="IPR003598">
    <property type="entry name" value="Ig_sub2"/>
</dbReference>
<dbReference type="Pfam" id="PF07679">
    <property type="entry name" value="I-set"/>
    <property type="match status" value="3"/>
</dbReference>
<keyword evidence="3 10" id="KW-0732">Signal</keyword>
<keyword evidence="5" id="KW-0472">Membrane</keyword>
<keyword evidence="7" id="KW-0325">Glycoprotein</keyword>
<evidence type="ECO:0000256" key="4">
    <source>
        <dbReference type="ARBA" id="ARBA00022737"/>
    </source>
</evidence>
<feature type="region of interest" description="Disordered" evidence="9">
    <location>
        <begin position="754"/>
        <end position="791"/>
    </location>
</feature>
<keyword evidence="8" id="KW-0393">Immunoglobulin domain</keyword>
<dbReference type="Pfam" id="PF07686">
    <property type="entry name" value="V-set"/>
    <property type="match status" value="1"/>
</dbReference>
<evidence type="ECO:0000313" key="12">
    <source>
        <dbReference type="EMBL" id="CAC5387296.1"/>
    </source>
</evidence>
<dbReference type="SUPFAM" id="SSF48726">
    <property type="entry name" value="Immunoglobulin"/>
    <property type="match status" value="6"/>
</dbReference>
<evidence type="ECO:0000256" key="2">
    <source>
        <dbReference type="ARBA" id="ARBA00022475"/>
    </source>
</evidence>
<dbReference type="FunFam" id="2.60.40.10:FF:000328">
    <property type="entry name" value="CLUMA_CG000981, isoform A"/>
    <property type="match status" value="1"/>
</dbReference>
<sequence>MLTLIISVLIGILNSVFGAPILNDDALTITSIKGKQVVLPCVVKNLGFSSIIWFSPNGGAIAKDTNLYSQDDRFSVQHPYKTEYNLAIENIRESDAGVYICMVLGGQSEKHVTLEIQSPPTLDTQRSTPNLKIVMEGDTLSLKCAATGKPEPVISWYRTVETDLPEQTKEDLGTTGPILSIKDIAREAAGSYECVASNNLPPNVSREIIVVVHYKPQVYPQNDQVTKKPGKNVIFECVAEGYPLPQVVWKRNGNVISRTEASYKFRQDVYEEKDSIILSLRINDLNDNDFGIYTCEAENKYGSASHDYTLEKTGAPKIAVASSLVRKIKSENGDLECRVRGFPRSVVWFKNGQKLSPTASRRYAIETYKEDDITVSSLTIVSLEASDFAVYVCQADNEFGSDEMEIRLEQSAIEISGPEEGKVGKDITLVCNATTDSIGKDGIEWLKNGQRLIKSSRITTSRDINTDDHRIYSKLFINKMKLGDKGTYTCRTSNLLVKSHSLSITQVPDDFVNIDKALSSPKDIIRKENSGPIKLMCKVEAFPRIMIFWYKYIGESDGRKQYTEIASGDEMLTLESHRSVAGTYQCRATNGKQSEETLDIDVDIQYPVKVSVTSHRIKKEIGTPLIAECNITGNPIILNYWVSPKGPNSTFDHTLDIAYHENYMTVAMKIMKLKIEDFGQYTCVGGNHLGKDSVSVTILPLFVTTTVATTTTTPTTMPTTEKITKKPTTTTIKTLISTKKPITPVPFIVTTKPIEKTTKKRKPKRTSTPYIPTAEPEYRESDKEQVKQDNRNKSSVMATNYILLTVTVVFAFQKLYS</sequence>
<feature type="domain" description="Ig-like" evidence="11">
    <location>
        <begin position="216"/>
        <end position="311"/>
    </location>
</feature>
<evidence type="ECO:0000256" key="9">
    <source>
        <dbReference type="SAM" id="MobiDB-lite"/>
    </source>
</evidence>
<dbReference type="PANTHER" id="PTHR12231">
    <property type="entry name" value="CTX-RELATED TYPE I TRANSMEMBRANE PROTEIN"/>
    <property type="match status" value="1"/>
</dbReference>
<dbReference type="GO" id="GO:0043005">
    <property type="term" value="C:neuron projection"/>
    <property type="evidence" value="ECO:0007669"/>
    <property type="project" value="TreeGrafter"/>
</dbReference>